<dbReference type="Pfam" id="PF00702">
    <property type="entry name" value="Hydrolase"/>
    <property type="match status" value="1"/>
</dbReference>
<dbReference type="PANTHER" id="PTHR43611:SF3">
    <property type="entry name" value="FLAVIN MONONUCLEOTIDE HYDROLASE 1, CHLOROPLATIC"/>
    <property type="match status" value="1"/>
</dbReference>
<dbReference type="InterPro" id="IPR023214">
    <property type="entry name" value="HAD_sf"/>
</dbReference>
<proteinExistence type="predicted"/>
<dbReference type="NCBIfam" id="TIGR01509">
    <property type="entry name" value="HAD-SF-IA-v3"/>
    <property type="match status" value="1"/>
</dbReference>
<dbReference type="SFLD" id="SFLDS00003">
    <property type="entry name" value="Haloacid_Dehalogenase"/>
    <property type="match status" value="1"/>
</dbReference>
<dbReference type="SUPFAM" id="SSF56784">
    <property type="entry name" value="HAD-like"/>
    <property type="match status" value="1"/>
</dbReference>
<dbReference type="InterPro" id="IPR006439">
    <property type="entry name" value="HAD-SF_hydro_IA"/>
</dbReference>
<dbReference type="Gene3D" id="3.40.50.1000">
    <property type="entry name" value="HAD superfamily/HAD-like"/>
    <property type="match status" value="1"/>
</dbReference>
<name>A0A238JC27_9RHOB</name>
<dbReference type="OrthoDB" id="9807742at2"/>
<dbReference type="RefSeq" id="WP_099243760.1">
    <property type="nucleotide sequence ID" value="NZ_FXXP01000001.1"/>
</dbReference>
<dbReference type="EMBL" id="FXXP01000001">
    <property type="protein sequence ID" value="SMX27522.1"/>
    <property type="molecule type" value="Genomic_DNA"/>
</dbReference>
<keyword evidence="2" id="KW-1185">Reference proteome</keyword>
<evidence type="ECO:0000313" key="1">
    <source>
        <dbReference type="EMBL" id="SMX27522.1"/>
    </source>
</evidence>
<dbReference type="EC" id="3.1.3.-" evidence="1"/>
<accession>A0A238JC27</accession>
<sequence>MKPSVVVFDIGGVLLDWQPHLAWLDELGSVEAVQAFMERVGFAERNLRADGGERFTDLALEIDDAQDRARLAGYVGRFDRTIQTKLDGSWELLHRLQARDVPLHAITNWSLETWPVGCNLHPELKTAFGVTVVSGEEQIIKPDARIYEILCERAGVQASDCVFIDDSPKNVTGAKAAGMDAIHFTGAEALEVELIKRGLL</sequence>
<reference evidence="2" key="1">
    <citation type="submission" date="2017-05" db="EMBL/GenBank/DDBJ databases">
        <authorList>
            <person name="Rodrigo-Torres L."/>
            <person name="Arahal R. D."/>
            <person name="Lucena T."/>
        </authorList>
    </citation>
    <scope>NUCLEOTIDE SEQUENCE [LARGE SCALE GENOMIC DNA]</scope>
    <source>
        <strain evidence="2">CECT 8649</strain>
    </source>
</reference>
<dbReference type="InterPro" id="IPR036412">
    <property type="entry name" value="HAD-like_sf"/>
</dbReference>
<organism evidence="1 2">
    <name type="scientific">Pelagimonas phthalicica</name>
    <dbReference type="NCBI Taxonomy" id="1037362"/>
    <lineage>
        <taxon>Bacteria</taxon>
        <taxon>Pseudomonadati</taxon>
        <taxon>Pseudomonadota</taxon>
        <taxon>Alphaproteobacteria</taxon>
        <taxon>Rhodobacterales</taxon>
        <taxon>Roseobacteraceae</taxon>
        <taxon>Pelagimonas</taxon>
    </lineage>
</organism>
<keyword evidence="1" id="KW-0378">Hydrolase</keyword>
<dbReference type="SFLD" id="SFLDG01129">
    <property type="entry name" value="C1.5:_HAD__Beta-PGM__Phosphata"/>
    <property type="match status" value="1"/>
</dbReference>
<dbReference type="GO" id="GO:0016787">
    <property type="term" value="F:hydrolase activity"/>
    <property type="evidence" value="ECO:0007669"/>
    <property type="project" value="UniProtKB-KW"/>
</dbReference>
<dbReference type="PRINTS" id="PR00413">
    <property type="entry name" value="HADHALOGNASE"/>
</dbReference>
<dbReference type="PANTHER" id="PTHR43611">
    <property type="entry name" value="ALPHA-D-GLUCOSE 1-PHOSPHATE PHOSPHATASE"/>
    <property type="match status" value="1"/>
</dbReference>
<dbReference type="CDD" id="cd02603">
    <property type="entry name" value="HAD_sEH-N_like"/>
    <property type="match status" value="1"/>
</dbReference>
<dbReference type="Proteomes" id="UP000225972">
    <property type="component" value="Unassembled WGS sequence"/>
</dbReference>
<evidence type="ECO:0000313" key="2">
    <source>
        <dbReference type="Proteomes" id="UP000225972"/>
    </source>
</evidence>
<gene>
    <name evidence="1" type="primary">yihX_1</name>
    <name evidence="1" type="ORF">TRP8649_01627</name>
</gene>
<protein>
    <submittedName>
        <fullName evidence="1">Alpha-D-glucose-1-phosphate phosphatase YihX</fullName>
        <ecNumber evidence="1">3.1.3.-</ecNumber>
    </submittedName>
</protein>
<dbReference type="AlphaFoldDB" id="A0A238JC27"/>